<organism evidence="2 4">
    <name type="scientific">Vibrio tasmaniensis</name>
    <dbReference type="NCBI Taxonomy" id="212663"/>
    <lineage>
        <taxon>Bacteria</taxon>
        <taxon>Pseudomonadati</taxon>
        <taxon>Pseudomonadota</taxon>
        <taxon>Gammaproteobacteria</taxon>
        <taxon>Vibrionales</taxon>
        <taxon>Vibrionaceae</taxon>
        <taxon>Vibrio</taxon>
    </lineage>
</organism>
<feature type="chain" id="PRO_5030054347" description="Lipoprotein" evidence="1">
    <location>
        <begin position="26"/>
        <end position="415"/>
    </location>
</feature>
<reference evidence="4" key="1">
    <citation type="submission" date="2016-07" db="EMBL/GenBank/DDBJ databases">
        <title>Nontailed viruses are major unrecognized killers of bacteria in the ocean.</title>
        <authorList>
            <person name="Kauffman K."/>
            <person name="Hussain F."/>
            <person name="Yang J."/>
            <person name="Arevalo P."/>
            <person name="Brown J."/>
            <person name="Cutler M."/>
            <person name="Kelly L."/>
            <person name="Polz M.F."/>
        </authorList>
    </citation>
    <scope>NUCLEOTIDE SEQUENCE [LARGE SCALE GENOMIC DNA]</scope>
    <source>
        <strain evidence="4">10N.222.48.A2</strain>
    </source>
</reference>
<evidence type="ECO:0008006" key="6">
    <source>
        <dbReference type="Google" id="ProtNLM"/>
    </source>
</evidence>
<dbReference type="RefSeq" id="WP_009845802.1">
    <property type="nucleotide sequence ID" value="NZ_MDBP01000030.1"/>
</dbReference>
<dbReference type="EMBL" id="SYVV01000016">
    <property type="protein sequence ID" value="TKG33758.1"/>
    <property type="molecule type" value="Genomic_DNA"/>
</dbReference>
<reference evidence="3 5" key="4">
    <citation type="submission" date="2019-04" db="EMBL/GenBank/DDBJ databases">
        <title>A reverse ecology approach based on a biological definition of microbial populations.</title>
        <authorList>
            <person name="Arevalo P."/>
            <person name="Vaninsberghe D."/>
            <person name="Elsherbini J."/>
            <person name="Gore J."/>
            <person name="Polz M."/>
        </authorList>
    </citation>
    <scope>NUCLEOTIDE SEQUENCE [LARGE SCALE GENOMIC DNA]</scope>
    <source>
        <strain evidence="3 5">10N.222.45.A8</strain>
    </source>
</reference>
<dbReference type="AlphaFoldDB" id="A0A2N7NN21"/>
<evidence type="ECO:0000313" key="3">
    <source>
        <dbReference type="EMBL" id="TKG33758.1"/>
    </source>
</evidence>
<comment type="caution">
    <text evidence="2">The sequence shown here is derived from an EMBL/GenBank/DDBJ whole genome shotgun (WGS) entry which is preliminary data.</text>
</comment>
<feature type="signal peptide" evidence="1">
    <location>
        <begin position="1"/>
        <end position="25"/>
    </location>
</feature>
<reference evidence="2" key="3">
    <citation type="journal article" date="2018" name="Nature">
        <title>A major lineage of non-tailed dsDNA viruses as unrecognized killers of marine bacteria.</title>
        <authorList>
            <person name="Kauffman K.M."/>
            <person name="Hussain F.A."/>
            <person name="Yang J."/>
            <person name="Arevalo P."/>
            <person name="Brown J.M."/>
            <person name="Chang W.K."/>
            <person name="VanInsberghe D."/>
            <person name="Elsherbini J."/>
            <person name="Sharma R.S."/>
            <person name="Cutler M.B."/>
            <person name="Kelly L."/>
            <person name="Polz M.F."/>
        </authorList>
    </citation>
    <scope>NUCLEOTIDE SEQUENCE</scope>
    <source>
        <strain evidence="2">10N.222.48.A2</strain>
    </source>
</reference>
<name>A0A2N7NN21_9VIBR</name>
<proteinExistence type="predicted"/>
<gene>
    <name evidence="2" type="ORF">BCS92_06560</name>
    <name evidence="3" type="ORF">FC057_11575</name>
</gene>
<dbReference type="Proteomes" id="UP000308018">
    <property type="component" value="Unassembled WGS sequence"/>
</dbReference>
<dbReference type="PROSITE" id="PS51257">
    <property type="entry name" value="PROKAR_LIPOPROTEIN"/>
    <property type="match status" value="1"/>
</dbReference>
<dbReference type="Proteomes" id="UP000235579">
    <property type="component" value="Unassembled WGS sequence"/>
</dbReference>
<protein>
    <recommendedName>
        <fullName evidence="6">Lipoprotein</fullName>
    </recommendedName>
</protein>
<dbReference type="EMBL" id="MDBP01000030">
    <property type="protein sequence ID" value="PMP17356.1"/>
    <property type="molecule type" value="Genomic_DNA"/>
</dbReference>
<keyword evidence="1" id="KW-0732">Signal</keyword>
<evidence type="ECO:0000313" key="4">
    <source>
        <dbReference type="Proteomes" id="UP000235579"/>
    </source>
</evidence>
<evidence type="ECO:0000313" key="2">
    <source>
        <dbReference type="EMBL" id="PMP17356.1"/>
    </source>
</evidence>
<evidence type="ECO:0000256" key="1">
    <source>
        <dbReference type="SAM" id="SignalP"/>
    </source>
</evidence>
<accession>A0A2N7NN21</accession>
<reference evidence="2" key="2">
    <citation type="submission" date="2016-07" db="EMBL/GenBank/DDBJ databases">
        <authorList>
            <person name="Wan K."/>
            <person name="Booth B."/>
            <person name="Spirohn K."/>
            <person name="Hao T."/>
            <person name="Hu Y."/>
            <person name="Calderwood M."/>
            <person name="Hill D."/>
            <person name="Mohr S."/>
            <person name="Vidal M."/>
            <person name="Celniker S."/>
            <person name="Perrimon N."/>
        </authorList>
    </citation>
    <scope>NUCLEOTIDE SEQUENCE</scope>
    <source>
        <strain evidence="2">10N.222.48.A2</strain>
    </source>
</reference>
<sequence>MKFIIPTISVLAVTLSACGGGSDSAAPPPKKTKTVVPQMSITPASGSVADPKDDVAKNSYSSPVMYTANAIGSTDIKECIKSLNLFNIYSIGWDDEFNEELSSKQQKDLKGFYGVYGANGIVDYSAHTTEAIEAKDWISYFYYDANFQDCEARRYKSYAKVNKVGQDITELSYKYSVDADATTNTPQQDISNYTAWQSDAAKNTVVGLVTNITTGSIQHKQQLKSFTSDNGRFVDNVNFSKMFRNSYFFESYDNGEVEFQVVGGKVIDRYAKLNQSAPDTYYAVNLISAYFPGVGTRINWCVRGSQFVLNKETPISEAQYSSIIENGDLGAAYCDPFDANISQVRYYDTKGSIVSDSSAIALELNNKLAQGTIVKDKLDQRVANKKLYLGKTHSEYFQDTSLANQVDQIKADLTK</sequence>
<evidence type="ECO:0000313" key="5">
    <source>
        <dbReference type="Proteomes" id="UP000308018"/>
    </source>
</evidence>